<evidence type="ECO:0000256" key="2">
    <source>
        <dbReference type="ARBA" id="ARBA00022695"/>
    </source>
</evidence>
<gene>
    <name evidence="9" type="ORF">G3RUM_00434</name>
</gene>
<reference evidence="9 10" key="1">
    <citation type="journal article" date="2018" name="bioRxiv">
        <title>Evidence of independent acquisition and adaption of ultra-small bacteria to human hosts across the highly diverse yet reduced genomes of the phylum Saccharibacteria.</title>
        <authorList>
            <person name="McLean J.S."/>
            <person name="Bor B."/>
            <person name="To T.T."/>
            <person name="Liu Q."/>
            <person name="Kearns K.A."/>
            <person name="Solden L.M."/>
            <person name="Wrighton K.C."/>
            <person name="He X."/>
            <person name="Shi W."/>
        </authorList>
    </citation>
    <scope>NUCLEOTIDE SEQUENCE [LARGE SCALE GENOMIC DNA]</scope>
    <source>
        <strain evidence="9 10">TM7_G3_2_Rum_HOT_351B</strain>
    </source>
</reference>
<dbReference type="PANTHER" id="PTHR39560:SF1">
    <property type="entry name" value="PROTEIN ADENYLYLTRANSFERASE FIC-RELATED"/>
    <property type="match status" value="1"/>
</dbReference>
<dbReference type="NCBIfam" id="NF046029">
    <property type="entry name" value="ProtAdlyltaseNmFic"/>
    <property type="match status" value="1"/>
</dbReference>
<evidence type="ECO:0000313" key="10">
    <source>
        <dbReference type="Proteomes" id="UP001191019"/>
    </source>
</evidence>
<protein>
    <recommendedName>
        <fullName evidence="5">protein adenylyltransferase</fullName>
        <ecNumber evidence="5">2.7.7.108</ecNumber>
    </recommendedName>
</protein>
<keyword evidence="4" id="KW-0067">ATP-binding</keyword>
<comment type="caution">
    <text evidence="9">The sequence shown here is derived from an EMBL/GenBank/DDBJ whole genome shotgun (WGS) entry which is preliminary data.</text>
</comment>
<dbReference type="PANTHER" id="PTHR39560">
    <property type="entry name" value="PROTEIN ADENYLYLTRANSFERASE FIC-RELATED"/>
    <property type="match status" value="1"/>
</dbReference>
<dbReference type="RefSeq" id="WP_129734941.1">
    <property type="nucleotide sequence ID" value="NZ_PRLM01000004.1"/>
</dbReference>
<dbReference type="EC" id="2.7.7.108" evidence="5"/>
<organism evidence="9 10">
    <name type="scientific">Candidatus Nanosyncoccus alces</name>
    <dbReference type="NCBI Taxonomy" id="2171997"/>
    <lineage>
        <taxon>Bacteria</taxon>
        <taxon>Candidatus Saccharimonadota</taxon>
        <taxon>Candidatus Nanosyncoccalia</taxon>
        <taxon>Candidatus Nanosyncoccales</taxon>
        <taxon>Candidatus Nanosyncoccaceae</taxon>
        <taxon>Candidatus Nanosyncoccus</taxon>
    </lineage>
</organism>
<dbReference type="InterPro" id="IPR003812">
    <property type="entry name" value="Fido"/>
</dbReference>
<keyword evidence="1 9" id="KW-0808">Transferase</keyword>
<evidence type="ECO:0000256" key="4">
    <source>
        <dbReference type="ARBA" id="ARBA00022840"/>
    </source>
</evidence>
<comment type="catalytic activity">
    <reaction evidence="6">
        <text>L-threonyl-[protein] + ATP = 3-O-(5'-adenylyl)-L-threonyl-[protein] + diphosphate</text>
        <dbReference type="Rhea" id="RHEA:54292"/>
        <dbReference type="Rhea" id="RHEA-COMP:11060"/>
        <dbReference type="Rhea" id="RHEA-COMP:13847"/>
        <dbReference type="ChEBI" id="CHEBI:30013"/>
        <dbReference type="ChEBI" id="CHEBI:30616"/>
        <dbReference type="ChEBI" id="CHEBI:33019"/>
        <dbReference type="ChEBI" id="CHEBI:138113"/>
        <dbReference type="EC" id="2.7.7.108"/>
    </reaction>
</comment>
<keyword evidence="10" id="KW-1185">Reference proteome</keyword>
<dbReference type="GO" id="GO:0016779">
    <property type="term" value="F:nucleotidyltransferase activity"/>
    <property type="evidence" value="ECO:0007669"/>
    <property type="project" value="UniProtKB-KW"/>
</dbReference>
<name>A0ABY0FNR1_9BACT</name>
<evidence type="ECO:0000256" key="7">
    <source>
        <dbReference type="ARBA" id="ARBA00048696"/>
    </source>
</evidence>
<evidence type="ECO:0000313" key="9">
    <source>
        <dbReference type="EMBL" id="RYC74682.1"/>
    </source>
</evidence>
<evidence type="ECO:0000256" key="3">
    <source>
        <dbReference type="ARBA" id="ARBA00022741"/>
    </source>
</evidence>
<keyword evidence="2 9" id="KW-0548">Nucleotidyltransferase</keyword>
<dbReference type="EMBL" id="PRLM01000004">
    <property type="protein sequence ID" value="RYC74682.1"/>
    <property type="molecule type" value="Genomic_DNA"/>
</dbReference>
<feature type="domain" description="Fido" evidence="8">
    <location>
        <begin position="27"/>
        <end position="156"/>
    </location>
</feature>
<comment type="catalytic activity">
    <reaction evidence="7">
        <text>L-tyrosyl-[protein] + ATP = O-(5'-adenylyl)-L-tyrosyl-[protein] + diphosphate</text>
        <dbReference type="Rhea" id="RHEA:54288"/>
        <dbReference type="Rhea" id="RHEA-COMP:10136"/>
        <dbReference type="Rhea" id="RHEA-COMP:13846"/>
        <dbReference type="ChEBI" id="CHEBI:30616"/>
        <dbReference type="ChEBI" id="CHEBI:33019"/>
        <dbReference type="ChEBI" id="CHEBI:46858"/>
        <dbReference type="ChEBI" id="CHEBI:83624"/>
        <dbReference type="EC" id="2.7.7.108"/>
    </reaction>
</comment>
<dbReference type="Gene3D" id="1.10.3290.10">
    <property type="entry name" value="Fido-like domain"/>
    <property type="match status" value="1"/>
</dbReference>
<dbReference type="Proteomes" id="UP001191019">
    <property type="component" value="Unassembled WGS sequence"/>
</dbReference>
<accession>A0ABY0FNR1</accession>
<evidence type="ECO:0000256" key="6">
    <source>
        <dbReference type="ARBA" id="ARBA00047939"/>
    </source>
</evidence>
<dbReference type="Pfam" id="PF02661">
    <property type="entry name" value="Fic"/>
    <property type="match status" value="1"/>
</dbReference>
<keyword evidence="3" id="KW-0547">Nucleotide-binding</keyword>
<dbReference type="InterPro" id="IPR036597">
    <property type="entry name" value="Fido-like_dom_sf"/>
</dbReference>
<dbReference type="PROSITE" id="PS51459">
    <property type="entry name" value="FIDO"/>
    <property type="match status" value="1"/>
</dbReference>
<dbReference type="SUPFAM" id="SSF140931">
    <property type="entry name" value="Fic-like"/>
    <property type="match status" value="1"/>
</dbReference>
<evidence type="ECO:0000256" key="5">
    <source>
        <dbReference type="ARBA" id="ARBA00034531"/>
    </source>
</evidence>
<sequence>MKNEELASKKRAVELYDSGRINEFEVGTTKGLQQIHRFLFQDVFDFAGRIRDVDLAKGNFRFAPVIYLSDTLKTIDNLPENSFDEIVKKYVEMNVAHPFREGNGRATRIWLDQILKKRLGKCVDWSKIGKEEYLSAMERSPINDLEIRTLLESALTQDIDDREVYMKGIQSSYDYEEQSEYDVHRLFDE</sequence>
<evidence type="ECO:0000256" key="1">
    <source>
        <dbReference type="ARBA" id="ARBA00022679"/>
    </source>
</evidence>
<proteinExistence type="predicted"/>
<evidence type="ECO:0000259" key="8">
    <source>
        <dbReference type="PROSITE" id="PS51459"/>
    </source>
</evidence>
<reference evidence="9 10" key="2">
    <citation type="journal article" date="2020" name="Cell Rep.">
        <title>Acquisition and Adaptation of Ultra-small Parasitic Reduced Genome Bacteria to Mammalian Hosts.</title>
        <authorList>
            <person name="McLean J.S."/>
            <person name="Bor B."/>
            <person name="Kerns K.A."/>
            <person name="Liu Q."/>
            <person name="To T.T."/>
            <person name="Solden L."/>
            <person name="Hendrickson E.L."/>
            <person name="Wrighton K."/>
            <person name="Shi W."/>
            <person name="He X."/>
        </authorList>
    </citation>
    <scope>NUCLEOTIDE SEQUENCE [LARGE SCALE GENOMIC DNA]</scope>
    <source>
        <strain evidence="9 10">TM7_G3_2_Rum_HOT_351B</strain>
    </source>
</reference>